<dbReference type="Gene3D" id="3.10.560.10">
    <property type="entry name" value="Outer membrane lipoprotein wza domain like"/>
    <property type="match status" value="6"/>
</dbReference>
<reference evidence="3 4" key="1">
    <citation type="submission" date="2020-10" db="EMBL/GenBank/DDBJ databases">
        <title>Connecting structure to function with the recovery of over 1000 high-quality activated sludge metagenome-assembled genomes encoding full-length rRNA genes using long-read sequencing.</title>
        <authorList>
            <person name="Singleton C.M."/>
            <person name="Petriglieri F."/>
            <person name="Kristensen J.M."/>
            <person name="Kirkegaard R.H."/>
            <person name="Michaelsen T.Y."/>
            <person name="Andersen M.H."/>
            <person name="Karst S.M."/>
            <person name="Dueholm M.S."/>
            <person name="Nielsen P.H."/>
            <person name="Albertsen M."/>
        </authorList>
    </citation>
    <scope>NUCLEOTIDE SEQUENCE [LARGE SCALE GENOMIC DNA]</scope>
    <source>
        <strain evidence="3">Ribe_18-Q3-R11-54_MAXAC.273</strain>
    </source>
</reference>
<feature type="domain" description="Soluble ligand binding" evidence="2">
    <location>
        <begin position="318"/>
        <end position="362"/>
    </location>
</feature>
<dbReference type="PANTHER" id="PTHR33619">
    <property type="entry name" value="POLYSACCHARIDE EXPORT PROTEIN GFCE-RELATED"/>
    <property type="match status" value="1"/>
</dbReference>
<feature type="domain" description="Soluble ligand binding" evidence="2">
    <location>
        <begin position="238"/>
        <end position="280"/>
    </location>
</feature>
<proteinExistence type="predicted"/>
<feature type="domain" description="Soluble ligand binding" evidence="2">
    <location>
        <begin position="592"/>
        <end position="645"/>
    </location>
</feature>
<feature type="chain" id="PRO_5038626388" evidence="1">
    <location>
        <begin position="28"/>
        <end position="904"/>
    </location>
</feature>
<dbReference type="Proteomes" id="UP000808337">
    <property type="component" value="Unassembled WGS sequence"/>
</dbReference>
<sequence length="904" mass="100434">MHCTRLKHISCFFLFLLLIAFYRPVSAQITPAQASELLAERGVNEDTLRARLIKKGYDPDQIQPDQIAEFQGVIVQTIKEIEADQQNSKASVPIKTLNPDVNPAKKDIVVVEKPEVPPPPPAPVEVKKTPIYGQEIFRNNSVAVYQKADEVPPSDDYILGVGDKIGIVGFGRSAFDEILEIGPDGFVKPSKDLPRIILKGLKFGEAKELLFQRYKQYYLIDRGEFQVTLNKPRNISINVLGEAKTTGTFTLPAFNTAFNVLSAAGGPTDIGSVRRIKVISGSNVRVLDVYEFMNDPGVAKNFFLQNNDFIHVPVAEKVVEIDGAITRPMAYELLDKENLSQLIKYAGGVKANGYLSDVKVTRYLDDKQVITNVNFRELAASGGDYVLYNGDKVEIKTIENIALNFVDISGAVYFQGKYERRPGMRIADLLNQSKLRPEARLDFGFLLKFQQDSTYKYQRVNLKTIVDNPSSSENIELSNGDKLQVMALKSYIDPSSFSIVGAVRNPDTFAITTDGNLKLEDAILLAGGLLIDAEDHGYIIRQNPSEPKRAEYIQVNIREAFNSPDSDANVQIKAGDQIRVFGKGDLRDILTVSVFGAVRIPGTYPYGPEMNLADLVNLAGGFTFGSDHDRIDISRSEYGDGKEVKITQYTTKLPSDFGLKDTGDTSFKLEPFDNVYIRNIPQFEPQSTVYIKGEVRYPGTYPILRDKERISDLIERAGGLSGQAFPGGAKLYRQGDSTGLVVINLQEILQNKNIPSNVILLNSDILEIPKTRDLVTIGGLVNLNEAYSEGFLTGEKRISVAFRGEKNAKYYINHFAAGVNKKGSTKEIKVQYADGGVERTTQFLFFTHYPKVKRGSFITVGPKEIPLPTDKNEKHVDWETVFKDTLTQATAVLTLIILVDQLGK</sequence>
<dbReference type="Pfam" id="PF10531">
    <property type="entry name" value="SLBB"/>
    <property type="match status" value="4"/>
</dbReference>
<dbReference type="InterPro" id="IPR019554">
    <property type="entry name" value="Soluble_ligand-bd"/>
</dbReference>
<comment type="caution">
    <text evidence="3">The sequence shown here is derived from an EMBL/GenBank/DDBJ whole genome shotgun (WGS) entry which is preliminary data.</text>
</comment>
<accession>A0A9D7SV53</accession>
<evidence type="ECO:0000256" key="1">
    <source>
        <dbReference type="SAM" id="SignalP"/>
    </source>
</evidence>
<evidence type="ECO:0000313" key="4">
    <source>
        <dbReference type="Proteomes" id="UP000808337"/>
    </source>
</evidence>
<dbReference type="InterPro" id="IPR049712">
    <property type="entry name" value="Poly_export"/>
</dbReference>
<dbReference type="GO" id="GO:0015159">
    <property type="term" value="F:polysaccharide transmembrane transporter activity"/>
    <property type="evidence" value="ECO:0007669"/>
    <property type="project" value="InterPro"/>
</dbReference>
<name>A0A9D7SV53_9BACT</name>
<protein>
    <submittedName>
        <fullName evidence="3">SLBB domain-containing protein</fullName>
    </submittedName>
</protein>
<feature type="signal peptide" evidence="1">
    <location>
        <begin position="1"/>
        <end position="27"/>
    </location>
</feature>
<dbReference type="PANTHER" id="PTHR33619:SF3">
    <property type="entry name" value="POLYSACCHARIDE EXPORT PROTEIN GFCE-RELATED"/>
    <property type="match status" value="1"/>
</dbReference>
<organism evidence="3 4">
    <name type="scientific">Candidatus Opimibacter skivensis</name>
    <dbReference type="NCBI Taxonomy" id="2982028"/>
    <lineage>
        <taxon>Bacteria</taxon>
        <taxon>Pseudomonadati</taxon>
        <taxon>Bacteroidota</taxon>
        <taxon>Saprospiria</taxon>
        <taxon>Saprospirales</taxon>
        <taxon>Saprospiraceae</taxon>
        <taxon>Candidatus Opimibacter</taxon>
    </lineage>
</organism>
<keyword evidence="1" id="KW-0732">Signal</keyword>
<feature type="domain" description="Soluble ligand binding" evidence="2">
    <location>
        <begin position="689"/>
        <end position="737"/>
    </location>
</feature>
<evidence type="ECO:0000259" key="2">
    <source>
        <dbReference type="Pfam" id="PF10531"/>
    </source>
</evidence>
<gene>
    <name evidence="3" type="ORF">IPP15_03580</name>
</gene>
<dbReference type="EMBL" id="JADKGY010000001">
    <property type="protein sequence ID" value="MBK9981499.1"/>
    <property type="molecule type" value="Genomic_DNA"/>
</dbReference>
<evidence type="ECO:0000313" key="3">
    <source>
        <dbReference type="EMBL" id="MBK9981499.1"/>
    </source>
</evidence>
<dbReference type="AlphaFoldDB" id="A0A9D7SV53"/>